<dbReference type="Proteomes" id="UP001163321">
    <property type="component" value="Chromosome 3"/>
</dbReference>
<name>A0ACC0W9B0_9STRA</name>
<proteinExistence type="predicted"/>
<comment type="caution">
    <text evidence="1">The sequence shown here is derived from an EMBL/GenBank/DDBJ whole genome shotgun (WGS) entry which is preliminary data.</text>
</comment>
<reference evidence="1 2" key="1">
    <citation type="journal article" date="2022" name="bioRxiv">
        <title>The genome of the oomycete Peronosclerospora sorghi, a cosmopolitan pathogen of maize and sorghum, is inflated with dispersed pseudogenes.</title>
        <authorList>
            <person name="Fletcher K."/>
            <person name="Martin F."/>
            <person name="Isakeit T."/>
            <person name="Cavanaugh K."/>
            <person name="Magill C."/>
            <person name="Michelmore R."/>
        </authorList>
    </citation>
    <scope>NUCLEOTIDE SEQUENCE [LARGE SCALE GENOMIC DNA]</scope>
    <source>
        <strain evidence="1">P6</strain>
    </source>
</reference>
<organism evidence="1 2">
    <name type="scientific">Peronosclerospora sorghi</name>
    <dbReference type="NCBI Taxonomy" id="230839"/>
    <lineage>
        <taxon>Eukaryota</taxon>
        <taxon>Sar</taxon>
        <taxon>Stramenopiles</taxon>
        <taxon>Oomycota</taxon>
        <taxon>Peronosporomycetes</taxon>
        <taxon>Peronosporales</taxon>
        <taxon>Peronosporaceae</taxon>
        <taxon>Peronosclerospora</taxon>
    </lineage>
</organism>
<keyword evidence="2" id="KW-1185">Reference proteome</keyword>
<gene>
    <name evidence="1" type="ORF">PsorP6_008132</name>
</gene>
<protein>
    <submittedName>
        <fullName evidence="1">Uncharacterized protein</fullName>
    </submittedName>
</protein>
<sequence length="124" mass="13287">MSSSLFNLFSVGSTCCLSCHTSSDATAILFLFMFLRAETLLSISNSKPTGVVSFRRRTAAFLLEAARDACVGFKRRSVDEIARTLGTGAGAPRYKAFGSSSFLDRVVDAIASMLLIAFPSTSQL</sequence>
<accession>A0ACC0W9B0</accession>
<dbReference type="EMBL" id="CM047582">
    <property type="protein sequence ID" value="KAI9914523.1"/>
    <property type="molecule type" value="Genomic_DNA"/>
</dbReference>
<evidence type="ECO:0000313" key="2">
    <source>
        <dbReference type="Proteomes" id="UP001163321"/>
    </source>
</evidence>
<evidence type="ECO:0000313" key="1">
    <source>
        <dbReference type="EMBL" id="KAI9914523.1"/>
    </source>
</evidence>